<feature type="transmembrane region" description="Helical" evidence="1">
    <location>
        <begin position="183"/>
        <end position="207"/>
    </location>
</feature>
<gene>
    <name evidence="2" type="ORF">M2350_000550</name>
</gene>
<keyword evidence="3" id="KW-1185">Reference proteome</keyword>
<dbReference type="RefSeq" id="WP_259093639.1">
    <property type="nucleotide sequence ID" value="NZ_CP130454.1"/>
</dbReference>
<evidence type="ECO:0000313" key="2">
    <source>
        <dbReference type="EMBL" id="MCS3918153.1"/>
    </source>
</evidence>
<organism evidence="2 3">
    <name type="scientific">Candidatus Fervidibacter sacchari</name>
    <dbReference type="NCBI Taxonomy" id="1448929"/>
    <lineage>
        <taxon>Bacteria</taxon>
        <taxon>Candidatus Fervidibacterota</taxon>
        <taxon>Candidatus Fervidibacter</taxon>
    </lineage>
</organism>
<evidence type="ECO:0000256" key="1">
    <source>
        <dbReference type="SAM" id="Phobius"/>
    </source>
</evidence>
<sequence length="250" mass="27153">MTDLSRRRLLKVLLGSPLVTIVGCGGNGGTFPSPVPPPDLVLEGDEARLANLVRQQFPRLRQLAENPGTSLRIGIPNGRGMEVLAFSFIDKGAANYRHLRVVRESTGEAVNLLWGMKGLLPSIRLADDRGNTIRSRDGRLLEIGFSEVRGAKGRQALDWIATGVKVAAAAFALWLGAQIGRAVLGAIAFLAFNAMVLGLLIAGFAVISPAIEWVLRNITWQDVEGFFAQLVSDIIRLFTEIARMLDQWLG</sequence>
<evidence type="ECO:0008006" key="4">
    <source>
        <dbReference type="Google" id="ProtNLM"/>
    </source>
</evidence>
<keyword evidence="1" id="KW-1133">Transmembrane helix</keyword>
<accession>A0ABT2EJN2</accession>
<keyword evidence="1" id="KW-0472">Membrane</keyword>
<dbReference type="PROSITE" id="PS51257">
    <property type="entry name" value="PROKAR_LIPOPROTEIN"/>
    <property type="match status" value="1"/>
</dbReference>
<name>A0ABT2EJN2_9BACT</name>
<feature type="transmembrane region" description="Helical" evidence="1">
    <location>
        <begin position="156"/>
        <end position="177"/>
    </location>
</feature>
<comment type="caution">
    <text evidence="2">The sequence shown here is derived from an EMBL/GenBank/DDBJ whole genome shotgun (WGS) entry which is preliminary data.</text>
</comment>
<dbReference type="EMBL" id="JANUCP010000001">
    <property type="protein sequence ID" value="MCS3918153.1"/>
    <property type="molecule type" value="Genomic_DNA"/>
</dbReference>
<dbReference type="Proteomes" id="UP001204798">
    <property type="component" value="Unassembled WGS sequence"/>
</dbReference>
<protein>
    <recommendedName>
        <fullName evidence="4">Lipoprotein</fullName>
    </recommendedName>
</protein>
<proteinExistence type="predicted"/>
<keyword evidence="1" id="KW-0812">Transmembrane</keyword>
<evidence type="ECO:0000313" key="3">
    <source>
        <dbReference type="Proteomes" id="UP001204798"/>
    </source>
</evidence>
<reference evidence="2 3" key="1">
    <citation type="submission" date="2022-08" db="EMBL/GenBank/DDBJ databases">
        <title>Bacterial and archaeal communities from various locations to study Microbial Dark Matter (Phase II).</title>
        <authorList>
            <person name="Stepanauskas R."/>
        </authorList>
    </citation>
    <scope>NUCLEOTIDE SEQUENCE [LARGE SCALE GENOMIC DNA]</scope>
    <source>
        <strain evidence="2 3">PD1</strain>
    </source>
</reference>